<dbReference type="EMBL" id="BOSE01000001">
    <property type="protein sequence ID" value="GIP15307.1"/>
    <property type="molecule type" value="Genomic_DNA"/>
</dbReference>
<organism evidence="2 3">
    <name type="scientific">Paenibacillus montaniterrae</name>
    <dbReference type="NCBI Taxonomy" id="429341"/>
    <lineage>
        <taxon>Bacteria</taxon>
        <taxon>Bacillati</taxon>
        <taxon>Bacillota</taxon>
        <taxon>Bacilli</taxon>
        <taxon>Bacillales</taxon>
        <taxon>Paenibacillaceae</taxon>
        <taxon>Paenibacillus</taxon>
    </lineage>
</organism>
<evidence type="ECO:0008006" key="4">
    <source>
        <dbReference type="Google" id="ProtNLM"/>
    </source>
</evidence>
<gene>
    <name evidence="2" type="ORF">J40TS1_09490</name>
</gene>
<feature type="transmembrane region" description="Helical" evidence="1">
    <location>
        <begin position="199"/>
        <end position="217"/>
    </location>
</feature>
<name>A0A920CSZ3_9BACL</name>
<keyword evidence="1" id="KW-0812">Transmembrane</keyword>
<evidence type="ECO:0000256" key="1">
    <source>
        <dbReference type="SAM" id="Phobius"/>
    </source>
</evidence>
<dbReference type="AlphaFoldDB" id="A0A920CSZ3"/>
<feature type="transmembrane region" description="Helical" evidence="1">
    <location>
        <begin position="67"/>
        <end position="84"/>
    </location>
</feature>
<evidence type="ECO:0000313" key="3">
    <source>
        <dbReference type="Proteomes" id="UP000683139"/>
    </source>
</evidence>
<dbReference type="Proteomes" id="UP000683139">
    <property type="component" value="Unassembled WGS sequence"/>
</dbReference>
<feature type="transmembrane region" description="Helical" evidence="1">
    <location>
        <begin position="144"/>
        <end position="162"/>
    </location>
</feature>
<protein>
    <recommendedName>
        <fullName evidence="4">DUF2157 domain-containing protein</fullName>
    </recommendedName>
</protein>
<dbReference type="RefSeq" id="WP_213513527.1">
    <property type="nucleotide sequence ID" value="NZ_BOSE01000001.1"/>
</dbReference>
<feature type="transmembrane region" description="Helical" evidence="1">
    <location>
        <begin position="169"/>
        <end position="187"/>
    </location>
</feature>
<feature type="transmembrane region" description="Helical" evidence="1">
    <location>
        <begin position="226"/>
        <end position="246"/>
    </location>
</feature>
<keyword evidence="1" id="KW-0472">Membrane</keyword>
<comment type="caution">
    <text evidence="2">The sequence shown here is derived from an EMBL/GenBank/DDBJ whole genome shotgun (WGS) entry which is preliminary data.</text>
</comment>
<proteinExistence type="predicted"/>
<keyword evidence="3" id="KW-1185">Reference proteome</keyword>
<feature type="transmembrane region" description="Helical" evidence="1">
    <location>
        <begin position="119"/>
        <end position="138"/>
    </location>
</feature>
<keyword evidence="1" id="KW-1133">Transmembrane helix</keyword>
<feature type="transmembrane region" description="Helical" evidence="1">
    <location>
        <begin position="252"/>
        <end position="271"/>
    </location>
</feature>
<sequence length="280" mass="32883">MKAERRTIIVREIEHWRRSKLLPDHYCDFLLNLYADPVLAPKSEEEQPKHLVGKAIMAVSKATGKQWFYTIGLFTLISFIVLYFSVFHPALQISIILLGTFALLWFGEKIRKQHAPFGFLAIFLGHLLLLCGGLYLISQHQLSDWYWTFALIAVCSLFWIVYGMKSHLSMLHICGWLAFLLAYAMLLHELTSGQQWYEIQLYWIPLSILFFWISWFIHRWFKPSSAVLFVIGIATWFMPEIFQLVFIGEMGYLQLQLISKVIIGSLLLFVLRKQWMVWVI</sequence>
<feature type="transmembrane region" description="Helical" evidence="1">
    <location>
        <begin position="90"/>
        <end position="107"/>
    </location>
</feature>
<accession>A0A920CSZ3</accession>
<evidence type="ECO:0000313" key="2">
    <source>
        <dbReference type="EMBL" id="GIP15307.1"/>
    </source>
</evidence>
<reference evidence="2" key="1">
    <citation type="submission" date="2021-03" db="EMBL/GenBank/DDBJ databases">
        <title>Antimicrobial resistance genes in bacteria isolated from Japanese honey, and their potential for conferring macrolide and lincosamide resistance in the American foulbrood pathogen Paenibacillus larvae.</title>
        <authorList>
            <person name="Okamoto M."/>
            <person name="Kumagai M."/>
            <person name="Kanamori H."/>
            <person name="Takamatsu D."/>
        </authorList>
    </citation>
    <scope>NUCLEOTIDE SEQUENCE</scope>
    <source>
        <strain evidence="2">J40TS1</strain>
    </source>
</reference>